<evidence type="ECO:0000313" key="2">
    <source>
        <dbReference type="Proteomes" id="UP000886520"/>
    </source>
</evidence>
<gene>
    <name evidence="1" type="ORF">GOP47_0023935</name>
</gene>
<evidence type="ECO:0000313" key="1">
    <source>
        <dbReference type="EMBL" id="KAI5061430.1"/>
    </source>
</evidence>
<name>A0A9D4U4Y2_ADICA</name>
<comment type="caution">
    <text evidence="1">The sequence shown here is derived from an EMBL/GenBank/DDBJ whole genome shotgun (WGS) entry which is preliminary data.</text>
</comment>
<dbReference type="Proteomes" id="UP000886520">
    <property type="component" value="Chromosome 23"/>
</dbReference>
<sequence>MKDIREWFKDGAGRFSRQEFLTENLKRNVELKAAIIEVIDRRKSELRPVLIDEELCTWSTQEHFAKVLTQRNYTKKTHLEIKEKISHGKGAHVLYSSPKTNDGSVQSREFYVPSLEELDNVVQVESERLMEELPNRMLPIETLKDIVLTVTMFVTRLSTLLL</sequence>
<keyword evidence="2" id="KW-1185">Reference proteome</keyword>
<proteinExistence type="predicted"/>
<reference evidence="1" key="1">
    <citation type="submission" date="2021-01" db="EMBL/GenBank/DDBJ databases">
        <title>Adiantum capillus-veneris genome.</title>
        <authorList>
            <person name="Fang Y."/>
            <person name="Liao Q."/>
        </authorList>
    </citation>
    <scope>NUCLEOTIDE SEQUENCE</scope>
    <source>
        <strain evidence="1">H3</strain>
        <tissue evidence="1">Leaf</tissue>
    </source>
</reference>
<organism evidence="1 2">
    <name type="scientific">Adiantum capillus-veneris</name>
    <name type="common">Maidenhair fern</name>
    <dbReference type="NCBI Taxonomy" id="13818"/>
    <lineage>
        <taxon>Eukaryota</taxon>
        <taxon>Viridiplantae</taxon>
        <taxon>Streptophyta</taxon>
        <taxon>Embryophyta</taxon>
        <taxon>Tracheophyta</taxon>
        <taxon>Polypodiopsida</taxon>
        <taxon>Polypodiidae</taxon>
        <taxon>Polypodiales</taxon>
        <taxon>Pteridineae</taxon>
        <taxon>Pteridaceae</taxon>
        <taxon>Vittarioideae</taxon>
        <taxon>Adiantum</taxon>
    </lineage>
</organism>
<dbReference type="AlphaFoldDB" id="A0A9D4U4Y2"/>
<protein>
    <submittedName>
        <fullName evidence="1">Uncharacterized protein</fullName>
    </submittedName>
</protein>
<accession>A0A9D4U4Y2</accession>
<dbReference type="EMBL" id="JABFUD020000023">
    <property type="protein sequence ID" value="KAI5061430.1"/>
    <property type="molecule type" value="Genomic_DNA"/>
</dbReference>